<keyword evidence="4" id="KW-0804">Transcription</keyword>
<evidence type="ECO:0000313" key="7">
    <source>
        <dbReference type="Proteomes" id="UP000414233"/>
    </source>
</evidence>
<name>A0A5E4V9M3_9BURK</name>
<dbReference type="PANTHER" id="PTHR30537">
    <property type="entry name" value="HTH-TYPE TRANSCRIPTIONAL REGULATOR"/>
    <property type="match status" value="1"/>
</dbReference>
<dbReference type="AlphaFoldDB" id="A0A5E4V9M3"/>
<dbReference type="InterPro" id="IPR000847">
    <property type="entry name" value="LysR_HTH_N"/>
</dbReference>
<dbReference type="SUPFAM" id="SSF46785">
    <property type="entry name" value="Winged helix' DNA-binding domain"/>
    <property type="match status" value="1"/>
</dbReference>
<comment type="similarity">
    <text evidence="1">Belongs to the LysR transcriptional regulatory family.</text>
</comment>
<keyword evidence="3" id="KW-0238">DNA-binding</keyword>
<dbReference type="FunFam" id="1.10.10.10:FF:000001">
    <property type="entry name" value="LysR family transcriptional regulator"/>
    <property type="match status" value="1"/>
</dbReference>
<evidence type="ECO:0000256" key="4">
    <source>
        <dbReference type="ARBA" id="ARBA00023163"/>
    </source>
</evidence>
<dbReference type="PANTHER" id="PTHR30537:SF35">
    <property type="entry name" value="TRANSCRIPTIONAL REGULATORY PROTEIN"/>
    <property type="match status" value="1"/>
</dbReference>
<dbReference type="Pfam" id="PF00126">
    <property type="entry name" value="HTH_1"/>
    <property type="match status" value="1"/>
</dbReference>
<dbReference type="InterPro" id="IPR036388">
    <property type="entry name" value="WH-like_DNA-bd_sf"/>
</dbReference>
<evidence type="ECO:0000313" key="6">
    <source>
        <dbReference type="EMBL" id="VVE08928.1"/>
    </source>
</evidence>
<dbReference type="GO" id="GO:0006351">
    <property type="term" value="P:DNA-templated transcription"/>
    <property type="evidence" value="ECO:0007669"/>
    <property type="project" value="TreeGrafter"/>
</dbReference>
<reference evidence="6 7" key="1">
    <citation type="submission" date="2019-08" db="EMBL/GenBank/DDBJ databases">
        <authorList>
            <person name="Peeters C."/>
        </authorList>
    </citation>
    <scope>NUCLEOTIDE SEQUENCE [LARGE SCALE GENOMIC DNA]</scope>
    <source>
        <strain evidence="6 7">LMG 30175</strain>
    </source>
</reference>
<evidence type="ECO:0000256" key="1">
    <source>
        <dbReference type="ARBA" id="ARBA00009437"/>
    </source>
</evidence>
<evidence type="ECO:0000256" key="3">
    <source>
        <dbReference type="ARBA" id="ARBA00023125"/>
    </source>
</evidence>
<dbReference type="InterPro" id="IPR058163">
    <property type="entry name" value="LysR-type_TF_proteobact-type"/>
</dbReference>
<accession>A0A5E4V9M3</accession>
<dbReference type="EMBL" id="CABPRZ010000009">
    <property type="protein sequence ID" value="VVE08928.1"/>
    <property type="molecule type" value="Genomic_DNA"/>
</dbReference>
<keyword evidence="2" id="KW-0805">Transcription regulation</keyword>
<protein>
    <submittedName>
        <fullName evidence="6">LysR family transcriptional regulator</fullName>
    </submittedName>
</protein>
<dbReference type="InterPro" id="IPR036390">
    <property type="entry name" value="WH_DNA-bd_sf"/>
</dbReference>
<dbReference type="Gene3D" id="1.10.10.10">
    <property type="entry name" value="Winged helix-like DNA-binding domain superfamily/Winged helix DNA-binding domain"/>
    <property type="match status" value="1"/>
</dbReference>
<keyword evidence="7" id="KW-1185">Reference proteome</keyword>
<feature type="domain" description="HTH lysR-type" evidence="5">
    <location>
        <begin position="52"/>
        <end position="107"/>
    </location>
</feature>
<evidence type="ECO:0000259" key="5">
    <source>
        <dbReference type="PROSITE" id="PS50931"/>
    </source>
</evidence>
<dbReference type="GO" id="GO:0043565">
    <property type="term" value="F:sequence-specific DNA binding"/>
    <property type="evidence" value="ECO:0007669"/>
    <property type="project" value="TreeGrafter"/>
</dbReference>
<organism evidence="6 7">
    <name type="scientific">Pandoraea terrae</name>
    <dbReference type="NCBI Taxonomy" id="1537710"/>
    <lineage>
        <taxon>Bacteria</taxon>
        <taxon>Pseudomonadati</taxon>
        <taxon>Pseudomonadota</taxon>
        <taxon>Betaproteobacteria</taxon>
        <taxon>Burkholderiales</taxon>
        <taxon>Burkholderiaceae</taxon>
        <taxon>Pandoraea</taxon>
    </lineage>
</organism>
<dbReference type="GO" id="GO:0003700">
    <property type="term" value="F:DNA-binding transcription factor activity"/>
    <property type="evidence" value="ECO:0007669"/>
    <property type="project" value="InterPro"/>
</dbReference>
<evidence type="ECO:0000256" key="2">
    <source>
        <dbReference type="ARBA" id="ARBA00023015"/>
    </source>
</evidence>
<dbReference type="Proteomes" id="UP000414233">
    <property type="component" value="Unassembled WGS sequence"/>
</dbReference>
<proteinExistence type="inferred from homology"/>
<dbReference type="PROSITE" id="PS50931">
    <property type="entry name" value="HTH_LYSR"/>
    <property type="match status" value="1"/>
</dbReference>
<sequence>MPSVSIESTFLYSKISCISDMGETKATDTRSLPRVARRPLREQINLKHLAAFTQITVFVRIAEQGSMSAAARELNLSPSAVSKSLAQLEERRGVLLVKRTTRSLTPTDSGRIIFERANDILSDLETTLDAARQTKSPEGNLRVTCSMAFGSKQLTPIVGRYLDGLRTSVHPLHWMTGCPTSSKKTMTWRCG</sequence>
<gene>
    <name evidence="6" type="ORF">PTE30175_02456</name>
</gene>